<dbReference type="OrthoDB" id="5875755at2"/>
<feature type="transmembrane region" description="Helical" evidence="1">
    <location>
        <begin position="180"/>
        <end position="196"/>
    </location>
</feature>
<evidence type="ECO:0000256" key="1">
    <source>
        <dbReference type="SAM" id="Phobius"/>
    </source>
</evidence>
<name>A0A0M0I6V8_9VIBR</name>
<keyword evidence="1" id="KW-0472">Membrane</keyword>
<feature type="transmembrane region" description="Helical" evidence="1">
    <location>
        <begin position="117"/>
        <end position="138"/>
    </location>
</feature>
<dbReference type="RefSeq" id="WP_053407940.1">
    <property type="nucleotide sequence ID" value="NZ_LHPI01000001.1"/>
</dbReference>
<feature type="transmembrane region" description="Helical" evidence="1">
    <location>
        <begin position="61"/>
        <end position="82"/>
    </location>
</feature>
<reference evidence="3" key="1">
    <citation type="submission" date="2015-08" db="EMBL/GenBank/DDBJ databases">
        <title>Vibrio galatheae sp. nov., a novel member of the Vibrionaceae family isolated from the Solomon Islands.</title>
        <authorList>
            <person name="Giubergia S."/>
            <person name="Machado H."/>
            <person name="Mateiu R.V."/>
            <person name="Gram L."/>
        </authorList>
    </citation>
    <scope>NUCLEOTIDE SEQUENCE [LARGE SCALE GENOMIC DNA]</scope>
    <source>
        <strain evidence="3">DSM 19134</strain>
    </source>
</reference>
<dbReference type="Proteomes" id="UP000037530">
    <property type="component" value="Unassembled WGS sequence"/>
</dbReference>
<proteinExistence type="predicted"/>
<gene>
    <name evidence="2" type="ORF">AKJ31_04820</name>
</gene>
<keyword evidence="1" id="KW-1133">Transmembrane helix</keyword>
<organism evidence="2 3">
    <name type="scientific">Vibrio hepatarius</name>
    <dbReference type="NCBI Taxonomy" id="171383"/>
    <lineage>
        <taxon>Bacteria</taxon>
        <taxon>Pseudomonadati</taxon>
        <taxon>Pseudomonadota</taxon>
        <taxon>Gammaproteobacteria</taxon>
        <taxon>Vibrionales</taxon>
        <taxon>Vibrionaceae</taxon>
        <taxon>Vibrio</taxon>
        <taxon>Vibrio oreintalis group</taxon>
    </lineage>
</organism>
<evidence type="ECO:0000313" key="2">
    <source>
        <dbReference type="EMBL" id="KOO09678.1"/>
    </source>
</evidence>
<protein>
    <submittedName>
        <fullName evidence="2">Uncharacterized protein</fullName>
    </submittedName>
</protein>
<feature type="transmembrane region" description="Helical" evidence="1">
    <location>
        <begin position="88"/>
        <end position="110"/>
    </location>
</feature>
<comment type="caution">
    <text evidence="2">The sequence shown here is derived from an EMBL/GenBank/DDBJ whole genome shotgun (WGS) entry which is preliminary data.</text>
</comment>
<evidence type="ECO:0000313" key="3">
    <source>
        <dbReference type="Proteomes" id="UP000037530"/>
    </source>
</evidence>
<dbReference type="EMBL" id="LHPI01000001">
    <property type="protein sequence ID" value="KOO09678.1"/>
    <property type="molecule type" value="Genomic_DNA"/>
</dbReference>
<sequence length="204" mass="22764">MEVNYKNYNAKSLLEALSTIDADAYPENYKNLTEQIALRQEEIDAFYQEQELAQKLKWSRALTFVGVSQVLVALIAIVMLVLSLPTLTMAKIGMSIFIVLLNGIAGITLIKRLPKGYLLSFVNLGLQVFSFGAGHFYFNYYGLGGVFLALDWVSDTYNWFSASFNLGGSLFELSTQSEHGFLQVDLLAILYLWVVSKASSKITS</sequence>
<keyword evidence="1" id="KW-0812">Transmembrane</keyword>
<accession>A0A0M0I6V8</accession>
<dbReference type="PATRIC" id="fig|171383.3.peg.997"/>
<dbReference type="AlphaFoldDB" id="A0A0M0I6V8"/>
<keyword evidence="3" id="KW-1185">Reference proteome</keyword>